<evidence type="ECO:0000256" key="2">
    <source>
        <dbReference type="ARBA" id="ARBA00022679"/>
    </source>
</evidence>
<dbReference type="Gene3D" id="1.10.8.10">
    <property type="entry name" value="DNA helicase RuvA subunit, C-terminal domain"/>
    <property type="match status" value="1"/>
</dbReference>
<evidence type="ECO:0000256" key="5">
    <source>
        <dbReference type="HAMAP-Rule" id="MF_02126"/>
    </source>
</evidence>
<dbReference type="EC" id="2.1.1.297" evidence="5"/>
<dbReference type="EMBL" id="JBIPKE010000019">
    <property type="protein sequence ID" value="MFH6985148.1"/>
    <property type="molecule type" value="Genomic_DNA"/>
</dbReference>
<dbReference type="InterPro" id="IPR019874">
    <property type="entry name" value="RF_methyltr_PrmC"/>
</dbReference>
<dbReference type="InterPro" id="IPR040758">
    <property type="entry name" value="PrmC_N"/>
</dbReference>
<dbReference type="InterPro" id="IPR050320">
    <property type="entry name" value="N5-glutamine_MTase"/>
</dbReference>
<comment type="similarity">
    <text evidence="5">Belongs to the protein N5-glutamine methyltransferase family. PrmC subfamily.</text>
</comment>
<dbReference type="PANTHER" id="PTHR18895">
    <property type="entry name" value="HEMK METHYLTRANSFERASE"/>
    <property type="match status" value="1"/>
</dbReference>
<dbReference type="InterPro" id="IPR002052">
    <property type="entry name" value="DNA_methylase_N6_adenine_CS"/>
</dbReference>
<dbReference type="PROSITE" id="PS00092">
    <property type="entry name" value="N6_MTASE"/>
    <property type="match status" value="1"/>
</dbReference>
<dbReference type="GO" id="GO:0032259">
    <property type="term" value="P:methylation"/>
    <property type="evidence" value="ECO:0007669"/>
    <property type="project" value="UniProtKB-KW"/>
</dbReference>
<feature type="binding site" evidence="5">
    <location>
        <begin position="188"/>
        <end position="191"/>
    </location>
    <ligand>
        <name>substrate</name>
    </ligand>
</feature>
<comment type="caution">
    <text evidence="8">The sequence shown here is derived from an EMBL/GenBank/DDBJ whole genome shotgun (WGS) entry which is preliminary data.</text>
</comment>
<keyword evidence="3 5" id="KW-0949">S-adenosyl-L-methionine</keyword>
<evidence type="ECO:0000313" key="8">
    <source>
        <dbReference type="EMBL" id="MFH6985148.1"/>
    </source>
</evidence>
<dbReference type="NCBIfam" id="TIGR03534">
    <property type="entry name" value="RF_mod_PrmC"/>
    <property type="match status" value="1"/>
</dbReference>
<proteinExistence type="inferred from homology"/>
<gene>
    <name evidence="5 8" type="primary">prmC</name>
    <name evidence="8" type="ORF">ACHKAR_16975</name>
</gene>
<feature type="binding site" evidence="5">
    <location>
        <position position="188"/>
    </location>
    <ligand>
        <name>S-adenosyl-L-methionine</name>
        <dbReference type="ChEBI" id="CHEBI:59789"/>
    </ligand>
</feature>
<dbReference type="InterPro" id="IPR007848">
    <property type="entry name" value="Small_mtfrase_dom"/>
</dbReference>
<dbReference type="Pfam" id="PF05175">
    <property type="entry name" value="MTS"/>
    <property type="match status" value="1"/>
</dbReference>
<evidence type="ECO:0000259" key="7">
    <source>
        <dbReference type="Pfam" id="PF17827"/>
    </source>
</evidence>
<feature type="binding site" evidence="5">
    <location>
        <begin position="123"/>
        <end position="127"/>
    </location>
    <ligand>
        <name>S-adenosyl-L-methionine</name>
        <dbReference type="ChEBI" id="CHEBI:59789"/>
    </ligand>
</feature>
<keyword evidence="1 5" id="KW-0489">Methyltransferase</keyword>
<keyword evidence="9" id="KW-1185">Reference proteome</keyword>
<dbReference type="GO" id="GO:0102559">
    <property type="term" value="F:peptide chain release factor N(5)-glutamine methyltransferase activity"/>
    <property type="evidence" value="ECO:0007669"/>
    <property type="project" value="UniProtKB-EC"/>
</dbReference>
<dbReference type="InterPro" id="IPR004556">
    <property type="entry name" value="HemK-like"/>
</dbReference>
<protein>
    <recommendedName>
        <fullName evidence="5">Release factor glutamine methyltransferase</fullName>
        <shortName evidence="5">RF MTase</shortName>
        <ecNumber evidence="5">2.1.1.297</ecNumber>
    </recommendedName>
    <alternativeName>
        <fullName evidence="5">N5-glutamine methyltransferase PrmC</fullName>
    </alternativeName>
    <alternativeName>
        <fullName evidence="5">Protein-(glutamine-N5) MTase PrmC</fullName>
    </alternativeName>
    <alternativeName>
        <fullName evidence="5">Protein-glutamine N-methyltransferase PrmC</fullName>
    </alternativeName>
</protein>
<dbReference type="InterPro" id="IPR029063">
    <property type="entry name" value="SAM-dependent_MTases_sf"/>
</dbReference>
<organism evidence="8 9">
    <name type="scientific">Marinoscillum luteum</name>
    <dbReference type="NCBI Taxonomy" id="861051"/>
    <lineage>
        <taxon>Bacteria</taxon>
        <taxon>Pseudomonadati</taxon>
        <taxon>Bacteroidota</taxon>
        <taxon>Cytophagia</taxon>
        <taxon>Cytophagales</taxon>
        <taxon>Reichenbachiellaceae</taxon>
        <taxon>Marinoscillum</taxon>
    </lineage>
</organism>
<sequence>MNHKVSAIYKESVLQLTPIYGEREAESIINLLLEDHLGITRIHRLTNPERSLSESDHKKLRSAMLQLLSNVPVQHVIGFAYFMGRKYLVNKHTLIPRPETEELVELILDENDRHQKLNILDIGTGTGCIAISLALAMRASNVTGWDLSEGAVKTAQKNSRALGAQVNMEVQDVFGEIPPQQYDLIVSNPPYIPEADRHEMHENVVAFEPEGALFVSNDDPLIFYRRIAEIGLTHLTPEGKLYFEIHEAFGLATKDMLRTKGYEDAKVFQDLNGKDRMVRAILP</sequence>
<dbReference type="RefSeq" id="WP_395418621.1">
    <property type="nucleotide sequence ID" value="NZ_JBIPKE010000019.1"/>
</dbReference>
<dbReference type="PANTHER" id="PTHR18895:SF74">
    <property type="entry name" value="MTRF1L RELEASE FACTOR GLUTAMINE METHYLTRANSFERASE"/>
    <property type="match status" value="1"/>
</dbReference>
<feature type="domain" description="Methyltransferase small" evidence="6">
    <location>
        <begin position="107"/>
        <end position="196"/>
    </location>
</feature>
<name>A0ABW7NC17_9BACT</name>
<comment type="caution">
    <text evidence="5">Lacks conserved residue(s) required for the propagation of feature annotation.</text>
</comment>
<dbReference type="HAMAP" id="MF_02126">
    <property type="entry name" value="RF_methyltr_PrmC"/>
    <property type="match status" value="1"/>
</dbReference>
<accession>A0ABW7NC17</accession>
<evidence type="ECO:0000259" key="6">
    <source>
        <dbReference type="Pfam" id="PF05175"/>
    </source>
</evidence>
<dbReference type="Pfam" id="PF17827">
    <property type="entry name" value="PrmC_N"/>
    <property type="match status" value="1"/>
</dbReference>
<comment type="function">
    <text evidence="5">Methylates the class 1 translation termination release factors RF1/PrfA and RF2/PrfB on the glutamine residue of the universally conserved GGQ motif.</text>
</comment>
<dbReference type="NCBIfam" id="TIGR00536">
    <property type="entry name" value="hemK_fam"/>
    <property type="match status" value="1"/>
</dbReference>
<evidence type="ECO:0000313" key="9">
    <source>
        <dbReference type="Proteomes" id="UP001610063"/>
    </source>
</evidence>
<reference evidence="8 9" key="1">
    <citation type="journal article" date="2013" name="Int. J. Syst. Evol. Microbiol.">
        <title>Marinoscillum luteum sp. nov., isolated from marine sediment.</title>
        <authorList>
            <person name="Cha I.T."/>
            <person name="Park S.J."/>
            <person name="Kim S.J."/>
            <person name="Kim J.G."/>
            <person name="Jung M.Y."/>
            <person name="Shin K.S."/>
            <person name="Kwon K.K."/>
            <person name="Yang S.H."/>
            <person name="Seo Y.S."/>
            <person name="Rhee S.K."/>
        </authorList>
    </citation>
    <scope>NUCLEOTIDE SEQUENCE [LARGE SCALE GENOMIC DNA]</scope>
    <source>
        <strain evidence="8 9">KCTC 23939</strain>
    </source>
</reference>
<dbReference type="CDD" id="cd02440">
    <property type="entry name" value="AdoMet_MTases"/>
    <property type="match status" value="1"/>
</dbReference>
<evidence type="ECO:0000256" key="1">
    <source>
        <dbReference type="ARBA" id="ARBA00022603"/>
    </source>
</evidence>
<feature type="domain" description="Release factor glutamine methyltransferase N-terminal" evidence="7">
    <location>
        <begin position="23"/>
        <end position="78"/>
    </location>
</feature>
<evidence type="ECO:0000256" key="3">
    <source>
        <dbReference type="ARBA" id="ARBA00022691"/>
    </source>
</evidence>
<comment type="catalytic activity">
    <reaction evidence="4 5">
        <text>L-glutaminyl-[peptide chain release factor] + S-adenosyl-L-methionine = N(5)-methyl-L-glutaminyl-[peptide chain release factor] + S-adenosyl-L-homocysteine + H(+)</text>
        <dbReference type="Rhea" id="RHEA:42896"/>
        <dbReference type="Rhea" id="RHEA-COMP:10271"/>
        <dbReference type="Rhea" id="RHEA-COMP:10272"/>
        <dbReference type="ChEBI" id="CHEBI:15378"/>
        <dbReference type="ChEBI" id="CHEBI:30011"/>
        <dbReference type="ChEBI" id="CHEBI:57856"/>
        <dbReference type="ChEBI" id="CHEBI:59789"/>
        <dbReference type="ChEBI" id="CHEBI:61891"/>
        <dbReference type="EC" id="2.1.1.297"/>
    </reaction>
</comment>
<dbReference type="Proteomes" id="UP001610063">
    <property type="component" value="Unassembled WGS sequence"/>
</dbReference>
<dbReference type="SUPFAM" id="SSF53335">
    <property type="entry name" value="S-adenosyl-L-methionine-dependent methyltransferases"/>
    <property type="match status" value="1"/>
</dbReference>
<evidence type="ECO:0000256" key="4">
    <source>
        <dbReference type="ARBA" id="ARBA00048391"/>
    </source>
</evidence>
<feature type="binding site" evidence="5">
    <location>
        <position position="146"/>
    </location>
    <ligand>
        <name>S-adenosyl-L-methionine</name>
        <dbReference type="ChEBI" id="CHEBI:59789"/>
    </ligand>
</feature>
<keyword evidence="2 5" id="KW-0808">Transferase</keyword>
<dbReference type="Gene3D" id="3.40.50.150">
    <property type="entry name" value="Vaccinia Virus protein VP39"/>
    <property type="match status" value="1"/>
</dbReference>